<dbReference type="GO" id="GO:0005789">
    <property type="term" value="C:endoplasmic reticulum membrane"/>
    <property type="evidence" value="ECO:0007669"/>
    <property type="project" value="UniProtKB-SubCell"/>
</dbReference>
<feature type="binding site" description="axial binding residue" evidence="13">
    <location>
        <position position="440"/>
    </location>
    <ligand>
        <name>heme</name>
        <dbReference type="ChEBI" id="CHEBI:30413"/>
    </ligand>
    <ligandPart>
        <name>Fe</name>
        <dbReference type="ChEBI" id="CHEBI:18248"/>
    </ligandPart>
</feature>
<dbReference type="SUPFAM" id="SSF48264">
    <property type="entry name" value="Cytochrome P450"/>
    <property type="match status" value="1"/>
</dbReference>
<dbReference type="PANTHER" id="PTHR24300:SF153">
    <property type="entry name" value="CYTOCHROME P450 2G1-LIKE-RELATED"/>
    <property type="match status" value="1"/>
</dbReference>
<evidence type="ECO:0000256" key="13">
    <source>
        <dbReference type="PIRSR" id="PIRSR602401-1"/>
    </source>
</evidence>
<comment type="cofactor">
    <cofactor evidence="1 13">
        <name>heme</name>
        <dbReference type="ChEBI" id="CHEBI:30413"/>
    </cofactor>
</comment>
<dbReference type="Pfam" id="PF00067">
    <property type="entry name" value="p450"/>
    <property type="match status" value="1"/>
</dbReference>
<dbReference type="GeneID" id="115480123"/>
<evidence type="ECO:0000256" key="1">
    <source>
        <dbReference type="ARBA" id="ARBA00001971"/>
    </source>
</evidence>
<dbReference type="RefSeq" id="XP_030074462.1">
    <property type="nucleotide sequence ID" value="XM_030218602.1"/>
</dbReference>
<keyword evidence="9 14" id="KW-0560">Oxidoreductase</keyword>
<name>A0A6P7Z559_9AMPH</name>
<organism evidence="15 16">
    <name type="scientific">Microcaecilia unicolor</name>
    <dbReference type="NCBI Taxonomy" id="1415580"/>
    <lineage>
        <taxon>Eukaryota</taxon>
        <taxon>Metazoa</taxon>
        <taxon>Chordata</taxon>
        <taxon>Craniata</taxon>
        <taxon>Vertebrata</taxon>
        <taxon>Euteleostomi</taxon>
        <taxon>Amphibia</taxon>
        <taxon>Gymnophiona</taxon>
        <taxon>Siphonopidae</taxon>
        <taxon>Microcaecilia</taxon>
    </lineage>
</organism>
<keyword evidence="12" id="KW-0472">Membrane</keyword>
<reference evidence="16" key="2">
    <citation type="submission" date="2025-08" db="UniProtKB">
        <authorList>
            <consortium name="RefSeq"/>
        </authorList>
    </citation>
    <scope>IDENTIFICATION</scope>
</reference>
<keyword evidence="8" id="KW-0492">Microsome</keyword>
<dbReference type="KEGG" id="muo:115480123"/>
<reference evidence="15" key="1">
    <citation type="submission" date="2024-06" db="UniProtKB">
        <authorList>
            <consortium name="RefSeq"/>
        </authorList>
    </citation>
    <scope>NUCLEOTIDE SEQUENCE [LARGE SCALE GENOMIC DNA]</scope>
</reference>
<dbReference type="GO" id="GO:0006805">
    <property type="term" value="P:xenobiotic metabolic process"/>
    <property type="evidence" value="ECO:0007669"/>
    <property type="project" value="TreeGrafter"/>
</dbReference>
<dbReference type="PROSITE" id="PS00086">
    <property type="entry name" value="CYTOCHROME_P450"/>
    <property type="match status" value="1"/>
</dbReference>
<evidence type="ECO:0000256" key="9">
    <source>
        <dbReference type="ARBA" id="ARBA00023002"/>
    </source>
</evidence>
<dbReference type="PRINTS" id="PR00463">
    <property type="entry name" value="EP450I"/>
</dbReference>
<dbReference type="InterPro" id="IPR050182">
    <property type="entry name" value="Cytochrome_P450_fam2"/>
</dbReference>
<evidence type="ECO:0000313" key="15">
    <source>
        <dbReference type="Proteomes" id="UP000515156"/>
    </source>
</evidence>
<evidence type="ECO:0000256" key="7">
    <source>
        <dbReference type="ARBA" id="ARBA00022824"/>
    </source>
</evidence>
<evidence type="ECO:0000256" key="2">
    <source>
        <dbReference type="ARBA" id="ARBA00004174"/>
    </source>
</evidence>
<dbReference type="AlphaFoldDB" id="A0A6P7Z559"/>
<dbReference type="InterPro" id="IPR036396">
    <property type="entry name" value="Cyt_P450_sf"/>
</dbReference>
<sequence>MELREAAILLLVLCITCLLFSAWRWNLKSQNLHLPPGPLPVPFLGNSLHLMGKTLVQVFIELSKTYGPVCTFYMGSRRVVVLSGLETLKEATLNEGDVFNNRGSFPMLQLVMKDYGITLSNGERWKQMRRFSITTLRNYGMGKKSIEEQMQEEAQHLTEEFRKMIEVPFDPSLFFSQAIANVTSSMVFGIRFDYGDRRLLTLLKIVNENYRLHNSKWGQVLNTFPQILKYCPRAYPAFSRNFKQLKAFVLEQIHMHQETLDHSCPRDFVDCYLIKKDQEAANPQTEFCLDNLVAITIALYFAGTESVSSILRYGFLIFQKYPEILEKIHAEIDMVIGRDRSPRLEDRNRMPYTDAVIHETLRFADIFPTGIPHSVTKDVSFRGYTIPKGTTVYFLLTSVLNDTNLFENPETFRPEHFLDEKGSFKKSEAFIPFSTGKRSCLGEGLARMELFLFFTTILQNFTLKPTRDPKDINLVPEISGTGYIPPRYQFSILPR</sequence>
<evidence type="ECO:0000256" key="8">
    <source>
        <dbReference type="ARBA" id="ARBA00022848"/>
    </source>
</evidence>
<evidence type="ECO:0000256" key="3">
    <source>
        <dbReference type="ARBA" id="ARBA00004406"/>
    </source>
</evidence>
<dbReference type="InParanoid" id="A0A6P7Z559"/>
<evidence type="ECO:0000256" key="12">
    <source>
        <dbReference type="ARBA" id="ARBA00023136"/>
    </source>
</evidence>
<dbReference type="InterPro" id="IPR017972">
    <property type="entry name" value="Cyt_P450_CS"/>
</dbReference>
<keyword evidence="6 13" id="KW-0479">Metal-binding</keyword>
<dbReference type="GO" id="GO:0020037">
    <property type="term" value="F:heme binding"/>
    <property type="evidence" value="ECO:0007669"/>
    <property type="project" value="InterPro"/>
</dbReference>
<evidence type="ECO:0000256" key="4">
    <source>
        <dbReference type="ARBA" id="ARBA00010617"/>
    </source>
</evidence>
<accession>A0A6P7Z559</accession>
<dbReference type="GO" id="GO:0008392">
    <property type="term" value="F:arachidonate epoxygenase activity"/>
    <property type="evidence" value="ECO:0007669"/>
    <property type="project" value="TreeGrafter"/>
</dbReference>
<dbReference type="PRINTS" id="PR00385">
    <property type="entry name" value="P450"/>
</dbReference>
<evidence type="ECO:0000256" key="6">
    <source>
        <dbReference type="ARBA" id="ARBA00022723"/>
    </source>
</evidence>
<keyword evidence="7" id="KW-0256">Endoplasmic reticulum</keyword>
<comment type="subcellular location">
    <subcellularLocation>
        <location evidence="3">Endoplasmic reticulum membrane</location>
        <topology evidence="3">Peripheral membrane protein</topology>
    </subcellularLocation>
    <subcellularLocation>
        <location evidence="2">Microsome membrane</location>
        <topology evidence="2">Peripheral membrane protein</topology>
    </subcellularLocation>
</comment>
<dbReference type="FunFam" id="1.10.630.10:FF:000238">
    <property type="entry name" value="Cytochrome P450 2A6"/>
    <property type="match status" value="1"/>
</dbReference>
<keyword evidence="10 13" id="KW-0408">Iron</keyword>
<dbReference type="PANTHER" id="PTHR24300">
    <property type="entry name" value="CYTOCHROME P450 508A4-RELATED"/>
    <property type="match status" value="1"/>
</dbReference>
<protein>
    <submittedName>
        <fullName evidence="16">Cytochrome P450 2C18-like</fullName>
    </submittedName>
</protein>
<evidence type="ECO:0000256" key="14">
    <source>
        <dbReference type="RuleBase" id="RU000461"/>
    </source>
</evidence>
<dbReference type="Gene3D" id="1.10.630.10">
    <property type="entry name" value="Cytochrome P450"/>
    <property type="match status" value="1"/>
</dbReference>
<dbReference type="OrthoDB" id="1055148at2759"/>
<dbReference type="GO" id="GO:0016712">
    <property type="term" value="F:oxidoreductase activity, acting on paired donors, with incorporation or reduction of molecular oxygen, reduced flavin or flavoprotein as one donor, and incorporation of one atom of oxygen"/>
    <property type="evidence" value="ECO:0007669"/>
    <property type="project" value="TreeGrafter"/>
</dbReference>
<dbReference type="InterPro" id="IPR002401">
    <property type="entry name" value="Cyt_P450_E_grp-I"/>
</dbReference>
<keyword evidence="11 14" id="KW-0503">Monooxygenase</keyword>
<evidence type="ECO:0000256" key="10">
    <source>
        <dbReference type="ARBA" id="ARBA00023004"/>
    </source>
</evidence>
<dbReference type="GO" id="GO:0005506">
    <property type="term" value="F:iron ion binding"/>
    <property type="evidence" value="ECO:0007669"/>
    <property type="project" value="InterPro"/>
</dbReference>
<dbReference type="InterPro" id="IPR001128">
    <property type="entry name" value="Cyt_P450"/>
</dbReference>
<proteinExistence type="inferred from homology"/>
<evidence type="ECO:0000256" key="5">
    <source>
        <dbReference type="ARBA" id="ARBA00022617"/>
    </source>
</evidence>
<keyword evidence="15" id="KW-1185">Reference proteome</keyword>
<evidence type="ECO:0000313" key="16">
    <source>
        <dbReference type="RefSeq" id="XP_030074462.1"/>
    </source>
</evidence>
<gene>
    <name evidence="16" type="primary">LOC115480123</name>
</gene>
<comment type="similarity">
    <text evidence="4 14">Belongs to the cytochrome P450 family.</text>
</comment>
<keyword evidence="5 13" id="KW-0349">Heme</keyword>
<dbReference type="GO" id="GO:0019373">
    <property type="term" value="P:epoxygenase P450 pathway"/>
    <property type="evidence" value="ECO:0007669"/>
    <property type="project" value="TreeGrafter"/>
</dbReference>
<evidence type="ECO:0000256" key="11">
    <source>
        <dbReference type="ARBA" id="ARBA00023033"/>
    </source>
</evidence>
<dbReference type="Proteomes" id="UP000515156">
    <property type="component" value="Chromosome 11"/>
</dbReference>